<comment type="caution">
    <text evidence="6">The sequence shown here is derived from an EMBL/GenBank/DDBJ whole genome shotgun (WGS) entry which is preliminary data.</text>
</comment>
<dbReference type="InterPro" id="IPR000843">
    <property type="entry name" value="HTH_LacI"/>
</dbReference>
<dbReference type="InterPro" id="IPR046335">
    <property type="entry name" value="LacI/GalR-like_sensor"/>
</dbReference>
<proteinExistence type="predicted"/>
<keyword evidence="2" id="KW-0238">DNA-binding</keyword>
<dbReference type="Gene3D" id="3.40.50.2300">
    <property type="match status" value="2"/>
</dbReference>
<dbReference type="PANTHER" id="PTHR30146">
    <property type="entry name" value="LACI-RELATED TRANSCRIPTIONAL REPRESSOR"/>
    <property type="match status" value="1"/>
</dbReference>
<dbReference type="GO" id="GO:0000976">
    <property type="term" value="F:transcription cis-regulatory region binding"/>
    <property type="evidence" value="ECO:0007669"/>
    <property type="project" value="TreeGrafter"/>
</dbReference>
<dbReference type="CDD" id="cd06267">
    <property type="entry name" value="PBP1_LacI_sugar_binding-like"/>
    <property type="match status" value="1"/>
</dbReference>
<dbReference type="SUPFAM" id="SSF47413">
    <property type="entry name" value="lambda repressor-like DNA-binding domains"/>
    <property type="match status" value="1"/>
</dbReference>
<sequence>MSEEVDAASRRPATIGDVARLAGVATSTVSRALSMPGRVSEATRQRVVAAAAELSYVPSSHARSLVSGATRTVALLVPDIANPFYFGLIRGAQRQLRAAGYAQLLVDTEESGEIEAETIDLMRKSADGVILAASRLDERQLAALAQRQPIVTVNRDVPGVPSVILDTPDGARQALLHLRSLGHRRIAYVAGPADSWSNARRWQALQEAAPGLGVELQHSGPWMPHAEAGATAADAVVGTATACIVFNDVIAFGMLRRLRERGVRVPDDLSIVGCDDVFGADFCDPPLTTIAAPIEEAGRVAVTMLLDTIAGTGSGRTRAVLPTYLRARRSSGPATDAQPAPVSQSAPSGSGS</sequence>
<dbReference type="InterPro" id="IPR028082">
    <property type="entry name" value="Peripla_BP_I"/>
</dbReference>
<protein>
    <submittedName>
        <fullName evidence="6">LacI family transcriptional regulator</fullName>
    </submittedName>
</protein>
<dbReference type="EMBL" id="VFPE01000001">
    <property type="protein sequence ID" value="TQM33849.1"/>
    <property type="molecule type" value="Genomic_DNA"/>
</dbReference>
<evidence type="ECO:0000256" key="4">
    <source>
        <dbReference type="SAM" id="MobiDB-lite"/>
    </source>
</evidence>
<dbReference type="Gene3D" id="1.10.260.40">
    <property type="entry name" value="lambda repressor-like DNA-binding domains"/>
    <property type="match status" value="1"/>
</dbReference>
<keyword evidence="1" id="KW-0805">Transcription regulation</keyword>
<evidence type="ECO:0000256" key="2">
    <source>
        <dbReference type="ARBA" id="ARBA00023125"/>
    </source>
</evidence>
<reference evidence="6 7" key="1">
    <citation type="submission" date="2019-06" db="EMBL/GenBank/DDBJ databases">
        <title>Sequencing the genomes of 1000 actinobacteria strains.</title>
        <authorList>
            <person name="Klenk H.-P."/>
        </authorList>
    </citation>
    <scope>NUCLEOTIDE SEQUENCE [LARGE SCALE GENOMIC DNA]</scope>
    <source>
        <strain evidence="6 7">DSM 105492</strain>
    </source>
</reference>
<gene>
    <name evidence="6" type="ORF">FB391_0132</name>
</gene>
<feature type="domain" description="HTH lacI-type" evidence="5">
    <location>
        <begin position="13"/>
        <end position="67"/>
    </location>
</feature>
<dbReference type="Proteomes" id="UP000320235">
    <property type="component" value="Unassembled WGS sequence"/>
</dbReference>
<dbReference type="GO" id="GO:0003700">
    <property type="term" value="F:DNA-binding transcription factor activity"/>
    <property type="evidence" value="ECO:0007669"/>
    <property type="project" value="TreeGrafter"/>
</dbReference>
<dbReference type="InterPro" id="IPR010982">
    <property type="entry name" value="Lambda_DNA-bd_dom_sf"/>
</dbReference>
<dbReference type="PROSITE" id="PS50932">
    <property type="entry name" value="HTH_LACI_2"/>
    <property type="match status" value="1"/>
</dbReference>
<dbReference type="PANTHER" id="PTHR30146:SF109">
    <property type="entry name" value="HTH-TYPE TRANSCRIPTIONAL REGULATOR GALS"/>
    <property type="match status" value="1"/>
</dbReference>
<evidence type="ECO:0000259" key="5">
    <source>
        <dbReference type="PROSITE" id="PS50932"/>
    </source>
</evidence>
<dbReference type="Pfam" id="PF00356">
    <property type="entry name" value="LacI"/>
    <property type="match status" value="1"/>
</dbReference>
<feature type="compositionally biased region" description="Polar residues" evidence="4">
    <location>
        <begin position="341"/>
        <end position="352"/>
    </location>
</feature>
<evidence type="ECO:0000313" key="7">
    <source>
        <dbReference type="Proteomes" id="UP000320235"/>
    </source>
</evidence>
<dbReference type="Pfam" id="PF13377">
    <property type="entry name" value="Peripla_BP_3"/>
    <property type="match status" value="1"/>
</dbReference>
<evidence type="ECO:0000256" key="1">
    <source>
        <dbReference type="ARBA" id="ARBA00023015"/>
    </source>
</evidence>
<evidence type="ECO:0000313" key="6">
    <source>
        <dbReference type="EMBL" id="TQM33849.1"/>
    </source>
</evidence>
<keyword evidence="3" id="KW-0804">Transcription</keyword>
<name>A0A543FJ07_9MICO</name>
<dbReference type="AlphaFoldDB" id="A0A543FJ07"/>
<organism evidence="6 7">
    <name type="scientific">Microbacterium kyungheense</name>
    <dbReference type="NCBI Taxonomy" id="1263636"/>
    <lineage>
        <taxon>Bacteria</taxon>
        <taxon>Bacillati</taxon>
        <taxon>Actinomycetota</taxon>
        <taxon>Actinomycetes</taxon>
        <taxon>Micrococcales</taxon>
        <taxon>Microbacteriaceae</taxon>
        <taxon>Microbacterium</taxon>
    </lineage>
</organism>
<accession>A0A543FJ07</accession>
<keyword evidence="7" id="KW-1185">Reference proteome</keyword>
<dbReference type="CDD" id="cd01392">
    <property type="entry name" value="HTH_LacI"/>
    <property type="match status" value="1"/>
</dbReference>
<dbReference type="RefSeq" id="WP_141892389.1">
    <property type="nucleotide sequence ID" value="NZ_BAABLH010000013.1"/>
</dbReference>
<evidence type="ECO:0000256" key="3">
    <source>
        <dbReference type="ARBA" id="ARBA00023163"/>
    </source>
</evidence>
<dbReference type="SUPFAM" id="SSF53822">
    <property type="entry name" value="Periplasmic binding protein-like I"/>
    <property type="match status" value="1"/>
</dbReference>
<dbReference type="OrthoDB" id="3258243at2"/>
<dbReference type="SMART" id="SM00354">
    <property type="entry name" value="HTH_LACI"/>
    <property type="match status" value="1"/>
</dbReference>
<feature type="region of interest" description="Disordered" evidence="4">
    <location>
        <begin position="328"/>
        <end position="352"/>
    </location>
</feature>